<dbReference type="Gene3D" id="2.40.10.120">
    <property type="match status" value="1"/>
</dbReference>
<keyword evidence="5" id="KW-1185">Reference proteome</keyword>
<dbReference type="InterPro" id="IPR051201">
    <property type="entry name" value="Chloro_Bact_Ser_Proteases"/>
</dbReference>
<comment type="caution">
    <text evidence="4">The sequence shown here is derived from an EMBL/GenBank/DDBJ whole genome shotgun (WGS) entry which is preliminary data.</text>
</comment>
<evidence type="ECO:0000313" key="4">
    <source>
        <dbReference type="EMBL" id="MDA0181066.1"/>
    </source>
</evidence>
<dbReference type="PANTHER" id="PTHR43343:SF3">
    <property type="entry name" value="PROTEASE DO-LIKE 8, CHLOROPLASTIC"/>
    <property type="match status" value="1"/>
</dbReference>
<accession>A0A9X3N7T0</accession>
<dbReference type="PRINTS" id="PR00834">
    <property type="entry name" value="PROTEASES2C"/>
</dbReference>
<dbReference type="AlphaFoldDB" id="A0A9X3N7T0"/>
<organism evidence="4 5">
    <name type="scientific">Solirubrobacter phytolaccae</name>
    <dbReference type="NCBI Taxonomy" id="1404360"/>
    <lineage>
        <taxon>Bacteria</taxon>
        <taxon>Bacillati</taxon>
        <taxon>Actinomycetota</taxon>
        <taxon>Thermoleophilia</taxon>
        <taxon>Solirubrobacterales</taxon>
        <taxon>Solirubrobacteraceae</taxon>
        <taxon>Solirubrobacter</taxon>
    </lineage>
</organism>
<dbReference type="SUPFAM" id="SSF50156">
    <property type="entry name" value="PDZ domain-like"/>
    <property type="match status" value="1"/>
</dbReference>
<evidence type="ECO:0000313" key="5">
    <source>
        <dbReference type="Proteomes" id="UP001147653"/>
    </source>
</evidence>
<dbReference type="Proteomes" id="UP001147653">
    <property type="component" value="Unassembled WGS sequence"/>
</dbReference>
<dbReference type="Gene3D" id="2.30.42.10">
    <property type="match status" value="1"/>
</dbReference>
<dbReference type="InterPro" id="IPR009003">
    <property type="entry name" value="Peptidase_S1_PA"/>
</dbReference>
<proteinExistence type="predicted"/>
<name>A0A9X3N7T0_9ACTN</name>
<dbReference type="InterPro" id="IPR001478">
    <property type="entry name" value="PDZ"/>
</dbReference>
<dbReference type="RefSeq" id="WP_270025377.1">
    <property type="nucleotide sequence ID" value="NZ_JAPDDP010000018.1"/>
</dbReference>
<dbReference type="GO" id="GO:0006508">
    <property type="term" value="P:proteolysis"/>
    <property type="evidence" value="ECO:0007669"/>
    <property type="project" value="UniProtKB-KW"/>
</dbReference>
<reference evidence="4" key="1">
    <citation type="submission" date="2022-10" db="EMBL/GenBank/DDBJ databases">
        <title>The WGS of Solirubrobacter phytolaccae KCTC 29190.</title>
        <authorList>
            <person name="Jiang Z."/>
        </authorList>
    </citation>
    <scope>NUCLEOTIDE SEQUENCE</scope>
    <source>
        <strain evidence="4">KCTC 29190</strain>
    </source>
</reference>
<dbReference type="Pfam" id="PF13365">
    <property type="entry name" value="Trypsin_2"/>
    <property type="match status" value="1"/>
</dbReference>
<keyword evidence="1" id="KW-0645">Protease</keyword>
<dbReference type="InterPro" id="IPR036034">
    <property type="entry name" value="PDZ_sf"/>
</dbReference>
<evidence type="ECO:0000256" key="1">
    <source>
        <dbReference type="ARBA" id="ARBA00022670"/>
    </source>
</evidence>
<dbReference type="GO" id="GO:0004252">
    <property type="term" value="F:serine-type endopeptidase activity"/>
    <property type="evidence" value="ECO:0007669"/>
    <property type="project" value="InterPro"/>
</dbReference>
<evidence type="ECO:0000256" key="2">
    <source>
        <dbReference type="ARBA" id="ARBA00022801"/>
    </source>
</evidence>
<keyword evidence="2" id="KW-0378">Hydrolase</keyword>
<dbReference type="EMBL" id="JAPDDP010000018">
    <property type="protein sequence ID" value="MDA0181066.1"/>
    <property type="molecule type" value="Genomic_DNA"/>
</dbReference>
<gene>
    <name evidence="4" type="ORF">OJ997_12230</name>
</gene>
<sequence length="378" mass="38602">MRRLLAAAGVALVCAGCGGDGDDPAPRATASSAPTTRDEVVADQAEGGFDARKIYEQEAPGVVTIVSRFGSEAGEGSGFVLNEEGEIATNAHVVTTGESGALRRADEVYVEFADGNRVEARVLGADPNADIALVKVDPKDLKLNPLPLGTDDSVDVGEPVAAIGSPFGQAQSLSVGIVSAKDRAVASLTEFAISGAIQTDAAINPGNSGGPLVDAEGKVIGVNQQIQSRSGGGEGVGFAVPIDTVKRSVDQLRESGTAKYAYLGVTSVPLYPQLVEHFELDVEKGAWVQTLNPGSPAAQAGVKAGSGREAFQGTAFARGGDVITKVGDQPVESADDLSGALARYKPGETIKVEVHRGGQTQTVDVKLGERPADIATGG</sequence>
<dbReference type="PANTHER" id="PTHR43343">
    <property type="entry name" value="PEPTIDASE S12"/>
    <property type="match status" value="1"/>
</dbReference>
<feature type="domain" description="PDZ" evidence="3">
    <location>
        <begin position="263"/>
        <end position="367"/>
    </location>
</feature>
<protein>
    <submittedName>
        <fullName evidence="4">Trypsin-like peptidase domain-containing protein</fullName>
    </submittedName>
</protein>
<dbReference type="Pfam" id="PF13180">
    <property type="entry name" value="PDZ_2"/>
    <property type="match status" value="1"/>
</dbReference>
<evidence type="ECO:0000259" key="3">
    <source>
        <dbReference type="Pfam" id="PF13180"/>
    </source>
</evidence>
<dbReference type="SUPFAM" id="SSF50494">
    <property type="entry name" value="Trypsin-like serine proteases"/>
    <property type="match status" value="1"/>
</dbReference>
<dbReference type="InterPro" id="IPR001940">
    <property type="entry name" value="Peptidase_S1C"/>
</dbReference>